<keyword evidence="1" id="KW-0472">Membrane</keyword>
<dbReference type="GeneID" id="19882103"/>
<organism evidence="2 3">
    <name type="scientific">Vittaforma corneae (strain ATCC 50505)</name>
    <name type="common">Microsporidian parasite</name>
    <name type="synonym">Nosema corneum</name>
    <dbReference type="NCBI Taxonomy" id="993615"/>
    <lineage>
        <taxon>Eukaryota</taxon>
        <taxon>Fungi</taxon>
        <taxon>Fungi incertae sedis</taxon>
        <taxon>Microsporidia</taxon>
        <taxon>Nosematidae</taxon>
        <taxon>Vittaforma</taxon>
    </lineage>
</organism>
<dbReference type="RefSeq" id="XP_007604838.1">
    <property type="nucleotide sequence ID" value="XM_007604776.1"/>
</dbReference>
<keyword evidence="1" id="KW-0812">Transmembrane</keyword>
<gene>
    <name evidence="2" type="ORF">VICG_01392</name>
</gene>
<reference evidence="3" key="1">
    <citation type="submission" date="2011-05" db="EMBL/GenBank/DDBJ databases">
        <title>The genome sequence of Vittaforma corneae strain ATCC 50505.</title>
        <authorList>
            <consortium name="The Broad Institute Genome Sequencing Platform"/>
            <person name="Cuomo C."/>
            <person name="Didier E."/>
            <person name="Bowers L."/>
            <person name="Young S.K."/>
            <person name="Zeng Q."/>
            <person name="Gargeya S."/>
            <person name="Fitzgerald M."/>
            <person name="Haas B."/>
            <person name="Abouelleil A."/>
            <person name="Alvarado L."/>
            <person name="Arachchi H.M."/>
            <person name="Berlin A."/>
            <person name="Chapman S.B."/>
            <person name="Gearin G."/>
            <person name="Goldberg J."/>
            <person name="Griggs A."/>
            <person name="Gujja S."/>
            <person name="Hansen M."/>
            <person name="Heiman D."/>
            <person name="Howarth C."/>
            <person name="Larimer J."/>
            <person name="Lui A."/>
            <person name="MacDonald P.J.P."/>
            <person name="McCowen C."/>
            <person name="Montmayeur A."/>
            <person name="Murphy C."/>
            <person name="Neiman D."/>
            <person name="Pearson M."/>
            <person name="Priest M."/>
            <person name="Roberts A."/>
            <person name="Saif S."/>
            <person name="Shea T."/>
            <person name="Sisk P."/>
            <person name="Stolte C."/>
            <person name="Sykes S."/>
            <person name="Wortman J."/>
            <person name="Nusbaum C."/>
            <person name="Birren B."/>
        </authorList>
    </citation>
    <scope>NUCLEOTIDE SEQUENCE [LARGE SCALE GENOMIC DNA]</scope>
    <source>
        <strain evidence="3">ATCC 50505</strain>
    </source>
</reference>
<dbReference type="HOGENOM" id="CLU_1961288_0_0_1"/>
<evidence type="ECO:0000313" key="3">
    <source>
        <dbReference type="Proteomes" id="UP000011082"/>
    </source>
</evidence>
<evidence type="ECO:0000313" key="2">
    <source>
        <dbReference type="EMBL" id="ELA41528.1"/>
    </source>
</evidence>
<protein>
    <submittedName>
        <fullName evidence="2">Uncharacterized protein</fullName>
    </submittedName>
</protein>
<dbReference type="InParanoid" id="L2GKW6"/>
<keyword evidence="3" id="KW-1185">Reference proteome</keyword>
<feature type="transmembrane region" description="Helical" evidence="1">
    <location>
        <begin position="107"/>
        <end position="126"/>
    </location>
</feature>
<dbReference type="VEuPathDB" id="MicrosporidiaDB:VICG_01392"/>
<name>L2GKW6_VITCO</name>
<feature type="transmembrane region" description="Helical" evidence="1">
    <location>
        <begin position="41"/>
        <end position="63"/>
    </location>
</feature>
<keyword evidence="1" id="KW-1133">Transmembrane helix</keyword>
<feature type="transmembrane region" description="Helical" evidence="1">
    <location>
        <begin position="14"/>
        <end position="34"/>
    </location>
</feature>
<evidence type="ECO:0000256" key="1">
    <source>
        <dbReference type="SAM" id="Phobius"/>
    </source>
</evidence>
<accession>L2GKW6</accession>
<dbReference type="EMBL" id="JH370142">
    <property type="protein sequence ID" value="ELA41528.1"/>
    <property type="molecule type" value="Genomic_DNA"/>
</dbReference>
<dbReference type="Proteomes" id="UP000011082">
    <property type="component" value="Unassembled WGS sequence"/>
</dbReference>
<proteinExistence type="predicted"/>
<sequence>MVYDIFSTIFVKSFFFVFVILFSVAISLVYSLFLKDGKIKLSYVYMSLLSSVHLPLSLFLAYLKSSKDPFSVCTIVMVIQGLISDYLSRASVKYKEDEPIKNRMGFILTSLGMHLAFYALILRFLYSK</sequence>
<dbReference type="AlphaFoldDB" id="L2GKW6"/>